<accession>A0A2I0QW24</accession>
<comment type="caution">
    <text evidence="1">The sequence shown here is derived from an EMBL/GenBank/DDBJ whole genome shotgun (WGS) entry which is preliminary data.</text>
</comment>
<keyword evidence="2" id="KW-1185">Reference proteome</keyword>
<organism evidence="1 2">
    <name type="scientific">Halalkalibacillus sediminis</name>
    <dbReference type="NCBI Taxonomy" id="2018042"/>
    <lineage>
        <taxon>Bacteria</taxon>
        <taxon>Bacillati</taxon>
        <taxon>Bacillota</taxon>
        <taxon>Bacilli</taxon>
        <taxon>Bacillales</taxon>
        <taxon>Bacillaceae</taxon>
        <taxon>Halalkalibacillus</taxon>
    </lineage>
</organism>
<proteinExistence type="predicted"/>
<dbReference type="OrthoDB" id="2455313at2"/>
<protein>
    <submittedName>
        <fullName evidence="1">Spore gernimation protein GerPD</fullName>
    </submittedName>
</protein>
<evidence type="ECO:0000313" key="1">
    <source>
        <dbReference type="EMBL" id="PKR78310.1"/>
    </source>
</evidence>
<dbReference type="AlphaFoldDB" id="A0A2I0QW24"/>
<evidence type="ECO:0000313" key="2">
    <source>
        <dbReference type="Proteomes" id="UP000243524"/>
    </source>
</evidence>
<gene>
    <name evidence="1" type="ORF">CEY16_00700</name>
</gene>
<dbReference type="Proteomes" id="UP000243524">
    <property type="component" value="Unassembled WGS sequence"/>
</dbReference>
<sequence length="61" mass="6522">MAINIYNDQLCVEHIQISGVSTSSLFLVGDADHLQFASTFDTPPESYIIENVVPIGPVTGG</sequence>
<dbReference type="EMBL" id="PJNH01000001">
    <property type="protein sequence ID" value="PKR78310.1"/>
    <property type="molecule type" value="Genomic_DNA"/>
</dbReference>
<reference evidence="1 2" key="1">
    <citation type="submission" date="2017-06" db="EMBL/GenBank/DDBJ databases">
        <title>the draft geome sequence of Illustriluteabacillus marina B3227.</title>
        <authorList>
            <person name="He R.-H."/>
            <person name="Du Z.-J."/>
        </authorList>
    </citation>
    <scope>NUCLEOTIDE SEQUENCE [LARGE SCALE GENOMIC DNA]</scope>
    <source>
        <strain evidence="1 2">B3227</strain>
    </source>
</reference>
<name>A0A2I0QW24_9BACI</name>